<dbReference type="Pfam" id="PF00072">
    <property type="entry name" value="Response_reg"/>
    <property type="match status" value="1"/>
</dbReference>
<dbReference type="PRINTS" id="PR00032">
    <property type="entry name" value="HTHARAC"/>
</dbReference>
<dbReference type="STRING" id="1045775.SAMN05216378_2343"/>
<dbReference type="PROSITE" id="PS50110">
    <property type="entry name" value="RESPONSE_REGULATORY"/>
    <property type="match status" value="1"/>
</dbReference>
<sequence>MAQMLVVDDEKFAVDGICECNDWSMLGIDVVHTANHADAARVILKEHRIDILICDIEMPDEDGLSLVRWVKEHSPHTESLFLTCHSEFTYAKQAINLGSFDYLLKPIDGEELVHAVSLMLQAVKEKEESIQHHAQYHRYVELWRKQQPLLAERFWQDLLSRRLLSFGDFLERGLQDAQIELAADGRVMPVLISIEEWQKTLDARDQEIMEYAVKKAADEMFLSEYAGEVITDRSGVLFVMVYTAGASRPANGWVEIGRRFIEVCRDYFYCQVTCYIGKFVSLQEVSGLCEGLKNRERHNVKEPQSVILYVPQGTGGAEQLSVPDKINVPEWSSYMLNRERDKVIALIHRSVDKLEARKIHQNQLETYYHDTLQVVYSFMHVKGISPSQVPNFPLWASAQIRSLFQYRHWAENMISTVMDVAFSAVESDGVVQKSIQYMKEKVEEDISREDVAAHVHLNPAYLSRLFKKQTGQNLIDYLIETKMTRARQLLDSKGMTVSAIAQQVGYSNFSHFTKMFKKQYGVNPQEYRNVTKRLD</sequence>
<dbReference type="SUPFAM" id="SSF52172">
    <property type="entry name" value="CheY-like"/>
    <property type="match status" value="1"/>
</dbReference>
<evidence type="ECO:0000256" key="1">
    <source>
        <dbReference type="ARBA" id="ARBA00023015"/>
    </source>
</evidence>
<evidence type="ECO:0000259" key="5">
    <source>
        <dbReference type="PROSITE" id="PS01124"/>
    </source>
</evidence>
<dbReference type="InterPro" id="IPR009057">
    <property type="entry name" value="Homeodomain-like_sf"/>
</dbReference>
<dbReference type="AlphaFoldDB" id="A0A1I1XU63"/>
<evidence type="ECO:0000256" key="3">
    <source>
        <dbReference type="ARBA" id="ARBA00023163"/>
    </source>
</evidence>
<dbReference type="GO" id="GO:0043565">
    <property type="term" value="F:sequence-specific DNA binding"/>
    <property type="evidence" value="ECO:0007669"/>
    <property type="project" value="InterPro"/>
</dbReference>
<dbReference type="Gene3D" id="3.40.50.2300">
    <property type="match status" value="1"/>
</dbReference>
<dbReference type="PROSITE" id="PS01124">
    <property type="entry name" value="HTH_ARAC_FAMILY_2"/>
    <property type="match status" value="1"/>
</dbReference>
<dbReference type="SMART" id="SM00342">
    <property type="entry name" value="HTH_ARAC"/>
    <property type="match status" value="1"/>
</dbReference>
<evidence type="ECO:0000256" key="4">
    <source>
        <dbReference type="PROSITE-ProRule" id="PRU00169"/>
    </source>
</evidence>
<keyword evidence="4" id="KW-0597">Phosphoprotein</keyword>
<dbReference type="RefSeq" id="WP_091184877.1">
    <property type="nucleotide sequence ID" value="NZ_FOMT01000002.1"/>
</dbReference>
<dbReference type="InterPro" id="IPR018062">
    <property type="entry name" value="HTH_AraC-typ_CS"/>
</dbReference>
<dbReference type="SUPFAM" id="SSF46689">
    <property type="entry name" value="Homeodomain-like"/>
    <property type="match status" value="2"/>
</dbReference>
<protein>
    <submittedName>
        <fullName evidence="7">Two-component system, response regulator YesN</fullName>
    </submittedName>
</protein>
<organism evidence="7 8">
    <name type="scientific">Paenibacillus catalpae</name>
    <dbReference type="NCBI Taxonomy" id="1045775"/>
    <lineage>
        <taxon>Bacteria</taxon>
        <taxon>Bacillati</taxon>
        <taxon>Bacillota</taxon>
        <taxon>Bacilli</taxon>
        <taxon>Bacillales</taxon>
        <taxon>Paenibacillaceae</taxon>
        <taxon>Paenibacillus</taxon>
    </lineage>
</organism>
<evidence type="ECO:0000313" key="7">
    <source>
        <dbReference type="EMBL" id="SFE10729.1"/>
    </source>
</evidence>
<feature type="domain" description="HTH araC/xylS-type" evidence="5">
    <location>
        <begin position="432"/>
        <end position="530"/>
    </location>
</feature>
<gene>
    <name evidence="7" type="ORF">SAMN05216378_2343</name>
</gene>
<keyword evidence="2" id="KW-0238">DNA-binding</keyword>
<accession>A0A1I1XU63</accession>
<dbReference type="GO" id="GO:0000160">
    <property type="term" value="P:phosphorelay signal transduction system"/>
    <property type="evidence" value="ECO:0007669"/>
    <property type="project" value="InterPro"/>
</dbReference>
<feature type="domain" description="Response regulatory" evidence="6">
    <location>
        <begin position="3"/>
        <end position="120"/>
    </location>
</feature>
<dbReference type="PROSITE" id="PS00041">
    <property type="entry name" value="HTH_ARAC_FAMILY_1"/>
    <property type="match status" value="1"/>
</dbReference>
<dbReference type="InterPro" id="IPR011006">
    <property type="entry name" value="CheY-like_superfamily"/>
</dbReference>
<dbReference type="PANTHER" id="PTHR43280">
    <property type="entry name" value="ARAC-FAMILY TRANSCRIPTIONAL REGULATOR"/>
    <property type="match status" value="1"/>
</dbReference>
<dbReference type="SMART" id="SM00448">
    <property type="entry name" value="REC"/>
    <property type="match status" value="1"/>
</dbReference>
<keyword evidence="8" id="KW-1185">Reference proteome</keyword>
<feature type="modified residue" description="4-aspartylphosphate" evidence="4">
    <location>
        <position position="55"/>
    </location>
</feature>
<dbReference type="Proteomes" id="UP000198855">
    <property type="component" value="Unassembled WGS sequence"/>
</dbReference>
<evidence type="ECO:0000259" key="6">
    <source>
        <dbReference type="PROSITE" id="PS50110"/>
    </source>
</evidence>
<dbReference type="Pfam" id="PF12833">
    <property type="entry name" value="HTH_18"/>
    <property type="match status" value="1"/>
</dbReference>
<proteinExistence type="predicted"/>
<dbReference type="EMBL" id="FOMT01000002">
    <property type="protein sequence ID" value="SFE10729.1"/>
    <property type="molecule type" value="Genomic_DNA"/>
</dbReference>
<evidence type="ECO:0000256" key="2">
    <source>
        <dbReference type="ARBA" id="ARBA00023125"/>
    </source>
</evidence>
<dbReference type="PANTHER" id="PTHR43280:SF2">
    <property type="entry name" value="HTH-TYPE TRANSCRIPTIONAL REGULATOR EXSA"/>
    <property type="match status" value="1"/>
</dbReference>
<dbReference type="CDD" id="cd17536">
    <property type="entry name" value="REC_YesN-like"/>
    <property type="match status" value="1"/>
</dbReference>
<dbReference type="Gene3D" id="1.10.10.60">
    <property type="entry name" value="Homeodomain-like"/>
    <property type="match status" value="2"/>
</dbReference>
<keyword evidence="3" id="KW-0804">Transcription</keyword>
<dbReference type="OrthoDB" id="1974963at2"/>
<dbReference type="GO" id="GO:0003700">
    <property type="term" value="F:DNA-binding transcription factor activity"/>
    <property type="evidence" value="ECO:0007669"/>
    <property type="project" value="InterPro"/>
</dbReference>
<dbReference type="InterPro" id="IPR001789">
    <property type="entry name" value="Sig_transdc_resp-reg_receiver"/>
</dbReference>
<reference evidence="8" key="1">
    <citation type="submission" date="2016-10" db="EMBL/GenBank/DDBJ databases">
        <authorList>
            <person name="Varghese N."/>
            <person name="Submissions S."/>
        </authorList>
    </citation>
    <scope>NUCLEOTIDE SEQUENCE [LARGE SCALE GENOMIC DNA]</scope>
    <source>
        <strain evidence="8">CGMCC 1.10784</strain>
    </source>
</reference>
<dbReference type="InterPro" id="IPR020449">
    <property type="entry name" value="Tscrpt_reg_AraC-type_HTH"/>
</dbReference>
<dbReference type="InterPro" id="IPR018060">
    <property type="entry name" value="HTH_AraC"/>
</dbReference>
<name>A0A1I1XU63_9BACL</name>
<evidence type="ECO:0000313" key="8">
    <source>
        <dbReference type="Proteomes" id="UP000198855"/>
    </source>
</evidence>
<keyword evidence="1" id="KW-0805">Transcription regulation</keyword>